<proteinExistence type="inferred from homology"/>
<keyword evidence="4 7" id="KW-0012">Acyltransferase</keyword>
<evidence type="ECO:0000259" key="9">
    <source>
        <dbReference type="Pfam" id="PF00108"/>
    </source>
</evidence>
<name>A0AAU7DPD9_9BACT</name>
<gene>
    <name evidence="11" type="ORF">P8935_07560</name>
</gene>
<dbReference type="InterPro" id="IPR050215">
    <property type="entry name" value="Thiolase-like_sf_Thiolase"/>
</dbReference>
<feature type="region of interest" description="Disordered" evidence="8">
    <location>
        <begin position="197"/>
        <end position="219"/>
    </location>
</feature>
<dbReference type="RefSeq" id="WP_348264382.1">
    <property type="nucleotide sequence ID" value="NZ_CP121196.1"/>
</dbReference>
<dbReference type="Pfam" id="PF00108">
    <property type="entry name" value="Thiolase_N"/>
    <property type="match status" value="1"/>
</dbReference>
<dbReference type="GO" id="GO:0005737">
    <property type="term" value="C:cytoplasm"/>
    <property type="evidence" value="ECO:0007669"/>
    <property type="project" value="UniProtKB-ARBA"/>
</dbReference>
<keyword evidence="3 7" id="KW-0808">Transferase</keyword>
<dbReference type="GO" id="GO:0010124">
    <property type="term" value="P:phenylacetate catabolic process"/>
    <property type="evidence" value="ECO:0007669"/>
    <property type="project" value="TreeGrafter"/>
</dbReference>
<dbReference type="PROSITE" id="PS00737">
    <property type="entry name" value="THIOLASE_2"/>
    <property type="match status" value="1"/>
</dbReference>
<evidence type="ECO:0000256" key="5">
    <source>
        <dbReference type="ARBA" id="ARBA00024073"/>
    </source>
</evidence>
<dbReference type="GO" id="GO:0003988">
    <property type="term" value="F:acetyl-CoA C-acyltransferase activity"/>
    <property type="evidence" value="ECO:0007669"/>
    <property type="project" value="UniProtKB-EC"/>
</dbReference>
<dbReference type="EC" id="2.3.1.16" evidence="5"/>
<organism evidence="11">
    <name type="scientific">Telmatobacter sp. DSM 110680</name>
    <dbReference type="NCBI Taxonomy" id="3036704"/>
    <lineage>
        <taxon>Bacteria</taxon>
        <taxon>Pseudomonadati</taxon>
        <taxon>Acidobacteriota</taxon>
        <taxon>Terriglobia</taxon>
        <taxon>Terriglobales</taxon>
        <taxon>Acidobacteriaceae</taxon>
        <taxon>Telmatobacter</taxon>
    </lineage>
</organism>
<evidence type="ECO:0000256" key="3">
    <source>
        <dbReference type="ARBA" id="ARBA00022679"/>
    </source>
</evidence>
<dbReference type="CDD" id="cd00751">
    <property type="entry name" value="thiolase"/>
    <property type="match status" value="1"/>
</dbReference>
<dbReference type="PROSITE" id="PS00098">
    <property type="entry name" value="THIOLASE_1"/>
    <property type="match status" value="1"/>
</dbReference>
<dbReference type="EMBL" id="CP121196">
    <property type="protein sequence ID" value="XBH19167.1"/>
    <property type="molecule type" value="Genomic_DNA"/>
</dbReference>
<feature type="active site" description="Proton acceptor" evidence="6">
    <location>
        <position position="379"/>
    </location>
</feature>
<dbReference type="InterPro" id="IPR020610">
    <property type="entry name" value="Thiolase_AS"/>
</dbReference>
<dbReference type="Gene3D" id="3.40.47.10">
    <property type="match status" value="1"/>
</dbReference>
<evidence type="ECO:0000313" key="11">
    <source>
        <dbReference type="EMBL" id="XBH19167.1"/>
    </source>
</evidence>
<dbReference type="InterPro" id="IPR020613">
    <property type="entry name" value="Thiolase_CS"/>
</dbReference>
<feature type="domain" description="Thiolase N-terminal" evidence="9">
    <location>
        <begin position="5"/>
        <end position="261"/>
    </location>
</feature>
<dbReference type="InterPro" id="IPR020615">
    <property type="entry name" value="Thiolase_acyl_enz_int_AS"/>
</dbReference>
<dbReference type="Pfam" id="PF02803">
    <property type="entry name" value="Thiolase_C"/>
    <property type="match status" value="1"/>
</dbReference>
<dbReference type="AlphaFoldDB" id="A0AAU7DPD9"/>
<dbReference type="InterPro" id="IPR016039">
    <property type="entry name" value="Thiolase-like"/>
</dbReference>
<evidence type="ECO:0000256" key="1">
    <source>
        <dbReference type="ARBA" id="ARBA00005189"/>
    </source>
</evidence>
<reference evidence="11" key="1">
    <citation type="submission" date="2023-03" db="EMBL/GenBank/DDBJ databases">
        <title>Edaphobacter sp.</title>
        <authorList>
            <person name="Huber K.J."/>
            <person name="Papendorf J."/>
            <person name="Pilke C."/>
            <person name="Bunk B."/>
            <person name="Sproeer C."/>
            <person name="Pester M."/>
        </authorList>
    </citation>
    <scope>NUCLEOTIDE SEQUENCE</scope>
    <source>
        <strain evidence="11">DSM 110680</strain>
    </source>
</reference>
<dbReference type="PANTHER" id="PTHR43853:SF21">
    <property type="entry name" value="STEROID 3-KETOACYL-COA THIOLASE"/>
    <property type="match status" value="1"/>
</dbReference>
<dbReference type="PROSITE" id="PS00099">
    <property type="entry name" value="THIOLASE_3"/>
    <property type="match status" value="1"/>
</dbReference>
<dbReference type="NCBIfam" id="TIGR01930">
    <property type="entry name" value="AcCoA-C-Actrans"/>
    <property type="match status" value="1"/>
</dbReference>
<sequence>MPEAVLVSAVRTPVGRAPKGALSTTRPDDLAAAALINALERIPALDKSEVEDVILGCAQQEGESGWNMARMTALRAQLPIDVPGMTVNRLCASGLEAIAQADMRIRSGMQRVVIAGGAETMSMLPMGGIKPRPNPWLSENYPAALLTMGLTAERVAKHYSISREDADAFSLASHQKAVAAQAAGKFTEELVPINVTNTTPSARAGKPDSSDSVFSADEGPRADTTAQALAALKPVFHAKGTVTAGNSSQTSDGAAAAVLMDSARASELGIQPLARLVAYAVAGCLPEEMGMGPLYAVPKALKKAGLKLDDIDLIEFNEAFAAQALAVIRELGFDPAKVNVNGGAIALGHPLGCTGAKLTATLLSEMKCRNARYGMVTMCVGGGQGAAGIFERLN</sequence>
<dbReference type="PANTHER" id="PTHR43853">
    <property type="entry name" value="3-KETOACYL-COA THIOLASE, PEROXISOMAL"/>
    <property type="match status" value="1"/>
</dbReference>
<protein>
    <recommendedName>
        <fullName evidence="5">acetyl-CoA C-acyltransferase</fullName>
        <ecNumber evidence="5">2.3.1.16</ecNumber>
    </recommendedName>
</protein>
<dbReference type="FunFam" id="3.40.47.10:FF:000010">
    <property type="entry name" value="Acetyl-CoA acetyltransferase (Thiolase)"/>
    <property type="match status" value="1"/>
</dbReference>
<feature type="active site" description="Proton acceptor" evidence="6">
    <location>
        <position position="349"/>
    </location>
</feature>
<dbReference type="GO" id="GO:0006635">
    <property type="term" value="P:fatty acid beta-oxidation"/>
    <property type="evidence" value="ECO:0007669"/>
    <property type="project" value="TreeGrafter"/>
</dbReference>
<comment type="similarity">
    <text evidence="2 7">Belongs to the thiolase-like superfamily. Thiolase family.</text>
</comment>
<dbReference type="SUPFAM" id="SSF53901">
    <property type="entry name" value="Thiolase-like"/>
    <property type="match status" value="2"/>
</dbReference>
<evidence type="ECO:0000256" key="7">
    <source>
        <dbReference type="RuleBase" id="RU003557"/>
    </source>
</evidence>
<evidence type="ECO:0000256" key="8">
    <source>
        <dbReference type="SAM" id="MobiDB-lite"/>
    </source>
</evidence>
<evidence type="ECO:0000256" key="4">
    <source>
        <dbReference type="ARBA" id="ARBA00023315"/>
    </source>
</evidence>
<evidence type="ECO:0000259" key="10">
    <source>
        <dbReference type="Pfam" id="PF02803"/>
    </source>
</evidence>
<dbReference type="InterPro" id="IPR020616">
    <property type="entry name" value="Thiolase_N"/>
</dbReference>
<dbReference type="InterPro" id="IPR020617">
    <property type="entry name" value="Thiolase_C"/>
</dbReference>
<evidence type="ECO:0000256" key="2">
    <source>
        <dbReference type="ARBA" id="ARBA00010982"/>
    </source>
</evidence>
<dbReference type="InterPro" id="IPR002155">
    <property type="entry name" value="Thiolase"/>
</dbReference>
<comment type="pathway">
    <text evidence="1">Lipid metabolism.</text>
</comment>
<dbReference type="PIRSF" id="PIRSF000429">
    <property type="entry name" value="Ac-CoA_Ac_transf"/>
    <property type="match status" value="1"/>
</dbReference>
<feature type="domain" description="Thiolase C-terminal" evidence="10">
    <location>
        <begin position="271"/>
        <end position="392"/>
    </location>
</feature>
<feature type="active site" description="Acyl-thioester intermediate" evidence="6">
    <location>
        <position position="91"/>
    </location>
</feature>
<accession>A0AAU7DPD9</accession>
<evidence type="ECO:0000256" key="6">
    <source>
        <dbReference type="PIRSR" id="PIRSR000429-1"/>
    </source>
</evidence>